<reference evidence="5 8" key="2">
    <citation type="journal article" date="2019" name="Emerg. Microbes Infect.">
        <title>Comprehensive subspecies identification of 175 nontuberculous mycobacteria species based on 7547 genomic profiles.</title>
        <authorList>
            <person name="Matsumoto Y."/>
            <person name="Kinjo T."/>
            <person name="Motooka D."/>
            <person name="Nabeya D."/>
            <person name="Jung N."/>
            <person name="Uechi K."/>
            <person name="Horii T."/>
            <person name="Iida T."/>
            <person name="Fujita J."/>
            <person name="Nakamura S."/>
        </authorList>
    </citation>
    <scope>NUCLEOTIDE SEQUENCE [LARGE SCALE GENOMIC DNA]</scope>
    <source>
        <strain evidence="5 8">JCM 18113</strain>
    </source>
</reference>
<organism evidence="6 7">
    <name type="scientific">Mycobacterium mantenii</name>
    <dbReference type="NCBI Taxonomy" id="560555"/>
    <lineage>
        <taxon>Bacteria</taxon>
        <taxon>Bacillati</taxon>
        <taxon>Actinomycetota</taxon>
        <taxon>Actinomycetes</taxon>
        <taxon>Mycobacteriales</taxon>
        <taxon>Mycobacteriaceae</taxon>
        <taxon>Mycobacterium</taxon>
        <taxon>Mycobacterium avium complex (MAC)</taxon>
    </lineage>
</organism>
<dbReference type="NCBIfam" id="TIGR00996">
    <property type="entry name" value="Mtu_fam_mce"/>
    <property type="match status" value="1"/>
</dbReference>
<accession>A0A1X0FZY8</accession>
<dbReference type="AlphaFoldDB" id="A0A1X0FZY8"/>
<keyword evidence="8" id="KW-1185">Reference proteome</keyword>
<reference evidence="5" key="3">
    <citation type="submission" date="2020-02" db="EMBL/GenBank/DDBJ databases">
        <authorList>
            <person name="Matsumoto Y."/>
            <person name="Motooka D."/>
            <person name="Nakamura S."/>
        </authorList>
    </citation>
    <scope>NUCLEOTIDE SEQUENCE</scope>
    <source>
        <strain evidence="5">JCM 18113</strain>
    </source>
</reference>
<reference evidence="6 7" key="1">
    <citation type="submission" date="2017-02" db="EMBL/GenBank/DDBJ databases">
        <title>The new phylogeny of genus Mycobacterium.</title>
        <authorList>
            <person name="Tortoli E."/>
            <person name="Trovato A."/>
            <person name="Cirillo D.M."/>
        </authorList>
    </citation>
    <scope>NUCLEOTIDE SEQUENCE [LARGE SCALE GENOMIC DNA]</scope>
    <source>
        <strain evidence="6 7">DSM 45255</strain>
    </source>
</reference>
<keyword evidence="2" id="KW-0472">Membrane</keyword>
<dbReference type="Pfam" id="PF02470">
    <property type="entry name" value="MlaD"/>
    <property type="match status" value="1"/>
</dbReference>
<evidence type="ECO:0000313" key="6">
    <source>
        <dbReference type="EMBL" id="ORB07068.1"/>
    </source>
</evidence>
<keyword evidence="2" id="KW-1133">Transmembrane helix</keyword>
<evidence type="ECO:0000259" key="3">
    <source>
        <dbReference type="Pfam" id="PF02470"/>
    </source>
</evidence>
<evidence type="ECO:0000256" key="2">
    <source>
        <dbReference type="SAM" id="Phobius"/>
    </source>
</evidence>
<dbReference type="RefSeq" id="WP_083094497.1">
    <property type="nucleotide sequence ID" value="NZ_AP022590.1"/>
</dbReference>
<dbReference type="InterPro" id="IPR024516">
    <property type="entry name" value="Mce_C"/>
</dbReference>
<dbReference type="GO" id="GO:0051701">
    <property type="term" value="P:biological process involved in interaction with host"/>
    <property type="evidence" value="ECO:0007669"/>
    <property type="project" value="TreeGrafter"/>
</dbReference>
<gene>
    <name evidence="5" type="primary">mce3A</name>
    <name evidence="6" type="ORF">BST30_08910</name>
    <name evidence="5" type="ORF">MMAN_42310</name>
</gene>
<feature type="domain" description="Mammalian cell entry C-terminal" evidence="4">
    <location>
        <begin position="123"/>
        <end position="343"/>
    </location>
</feature>
<dbReference type="PANTHER" id="PTHR33371">
    <property type="entry name" value="INTERMEMBRANE PHOSPHOLIPID TRANSPORT SYSTEM BINDING PROTEIN MLAD-RELATED"/>
    <property type="match status" value="1"/>
</dbReference>
<evidence type="ECO:0000259" key="4">
    <source>
        <dbReference type="Pfam" id="PF11887"/>
    </source>
</evidence>
<evidence type="ECO:0000313" key="7">
    <source>
        <dbReference type="Proteomes" id="UP000192760"/>
    </source>
</evidence>
<feature type="region of interest" description="Disordered" evidence="1">
    <location>
        <begin position="404"/>
        <end position="460"/>
    </location>
</feature>
<evidence type="ECO:0000313" key="5">
    <source>
        <dbReference type="EMBL" id="BBY40097.1"/>
    </source>
</evidence>
<feature type="domain" description="Mce/MlaD" evidence="3">
    <location>
        <begin position="43"/>
        <end position="118"/>
    </location>
</feature>
<dbReference type="InterPro" id="IPR052336">
    <property type="entry name" value="MlaD_Phospholipid_Transporter"/>
</dbReference>
<dbReference type="GO" id="GO:0005576">
    <property type="term" value="C:extracellular region"/>
    <property type="evidence" value="ECO:0007669"/>
    <property type="project" value="TreeGrafter"/>
</dbReference>
<feature type="compositionally biased region" description="Low complexity" evidence="1">
    <location>
        <begin position="425"/>
        <end position="434"/>
    </location>
</feature>
<dbReference type="EMBL" id="AP022590">
    <property type="protein sequence ID" value="BBY40097.1"/>
    <property type="molecule type" value="Genomic_DNA"/>
</dbReference>
<dbReference type="PANTHER" id="PTHR33371:SF19">
    <property type="entry name" value="MCE-FAMILY PROTEIN MCE4A"/>
    <property type="match status" value="1"/>
</dbReference>
<feature type="compositionally biased region" description="Pro residues" evidence="1">
    <location>
        <begin position="435"/>
        <end position="452"/>
    </location>
</feature>
<dbReference type="InterPro" id="IPR003399">
    <property type="entry name" value="Mce/MlaD"/>
</dbReference>
<feature type="transmembrane region" description="Helical" evidence="2">
    <location>
        <begin position="12"/>
        <end position="32"/>
    </location>
</feature>
<dbReference type="InterPro" id="IPR005693">
    <property type="entry name" value="Mce"/>
</dbReference>
<feature type="compositionally biased region" description="Pro residues" evidence="1">
    <location>
        <begin position="409"/>
        <end position="424"/>
    </location>
</feature>
<protein>
    <submittedName>
        <fullName evidence="6">MCE-family protein MCE3A</fullName>
    </submittedName>
</protein>
<dbReference type="Proteomes" id="UP000465812">
    <property type="component" value="Chromosome"/>
</dbReference>
<evidence type="ECO:0000256" key="1">
    <source>
        <dbReference type="SAM" id="MobiDB-lite"/>
    </source>
</evidence>
<dbReference type="Proteomes" id="UP000192760">
    <property type="component" value="Unassembled WGS sequence"/>
</dbReference>
<dbReference type="STRING" id="560555.BST30_08910"/>
<dbReference type="EMBL" id="MVHW01000007">
    <property type="protein sequence ID" value="ORB07068.1"/>
    <property type="molecule type" value="Genomic_DNA"/>
</dbReference>
<proteinExistence type="predicted"/>
<keyword evidence="2" id="KW-0812">Transmembrane</keyword>
<evidence type="ECO:0000313" key="8">
    <source>
        <dbReference type="Proteomes" id="UP000465812"/>
    </source>
</evidence>
<sequence>MESLDPADGRHLGWWTTILFAVVIALIVLACASFNGAFRSFVPVTLTSDRSGLVMEPGSKVRLRGVQVGQVGSVTGGTEPVNLQLEIDADQVENIPANIGAQIRASTVFGSKYVDLIYPDHPSATRISAGAVLRSRTVSTEINTVFQNLVLVLEQIDPAKLNATLSALAEGLRGEGSAIGQATTDANQVLMALNPRMSTMQQDFRSLRGFSDAYSAAAQNILTTLSALSTTSSTITSHTSALDALLLNTIGLSDAGTNLIGPNRSNLIRGVNLLEPTTNLLMKYNPEYTCLLLGAKWFIDNGGRDAMGGANGFSGLLDATVLLGDDPYKYPDNLPVVAAKGGPGGKPGCGSLPDASKKYPIRQLITNTGWGTGLDIRPNPGIGHPCWADYFPVTRAVPEPPSIRQCIPGPAPGPISYPGPPPNGAPLYAPDGTPLYPPPPGAPPTDAPPSTPPQISGTKP</sequence>
<name>A0A1X0FZY8_MYCNT</name>
<dbReference type="Pfam" id="PF11887">
    <property type="entry name" value="Mce4_CUP1"/>
    <property type="match status" value="1"/>
</dbReference>